<dbReference type="eggNOG" id="ENOG502TGXB">
    <property type="taxonomic scope" value="Eukaryota"/>
</dbReference>
<dbReference type="HOGENOM" id="CLU_870396_0_0_1"/>
<dbReference type="PhylomeDB" id="T1IUA8"/>
<organism evidence="3 4">
    <name type="scientific">Strigamia maritima</name>
    <name type="common">European centipede</name>
    <name type="synonym">Geophilus maritimus</name>
    <dbReference type="NCBI Taxonomy" id="126957"/>
    <lineage>
        <taxon>Eukaryota</taxon>
        <taxon>Metazoa</taxon>
        <taxon>Ecdysozoa</taxon>
        <taxon>Arthropoda</taxon>
        <taxon>Myriapoda</taxon>
        <taxon>Chilopoda</taxon>
        <taxon>Pleurostigmophora</taxon>
        <taxon>Geophilomorpha</taxon>
        <taxon>Linotaeniidae</taxon>
        <taxon>Strigamia</taxon>
    </lineage>
</organism>
<keyword evidence="4" id="KW-1185">Reference proteome</keyword>
<evidence type="ECO:0000313" key="4">
    <source>
        <dbReference type="Proteomes" id="UP000014500"/>
    </source>
</evidence>
<keyword evidence="1" id="KW-1015">Disulfide bond</keyword>
<dbReference type="EMBL" id="AFFK01019414">
    <property type="status" value="NOT_ANNOTATED_CDS"/>
    <property type="molecule type" value="Genomic_DNA"/>
</dbReference>
<dbReference type="InterPro" id="IPR018378">
    <property type="entry name" value="C-type_lectin_CS"/>
</dbReference>
<reference evidence="3" key="2">
    <citation type="submission" date="2015-02" db="UniProtKB">
        <authorList>
            <consortium name="EnsemblMetazoa"/>
        </authorList>
    </citation>
    <scope>IDENTIFICATION</scope>
</reference>
<proteinExistence type="predicted"/>
<sequence length="320" mass="36528">MRLHNSHLSYGYSNDCNFSLSSCEKYTFDSDECEEGLYIRCPSNFIRIHKGCYWFTDQFGTWLDAVRFCGDLGADSISLETQAETEAIYGEIKRIHGVGGEGAAYWTSGNNFEQTGGEFNWWHGLKPFNYTNWCHLQPDNMGLIENCVLIWYWPRGYSCWNDRFCKTNLICVSCNKFLDTKGVCIIFQTLYGEQKRITTGTHIEISTRPWIFHGMLLNQNIYLVLQKMHIMLKTETKLAFVIAVICCARCVNSSCTPGLYSACPADFIHLDKGCYHFSSVNGSYWAAIEYCGALDSDSVSFETDAEWKAISNHIIDLHGK</sequence>
<evidence type="ECO:0000256" key="1">
    <source>
        <dbReference type="ARBA" id="ARBA00023157"/>
    </source>
</evidence>
<accession>T1IUA8</accession>
<dbReference type="SMART" id="SM00034">
    <property type="entry name" value="CLECT"/>
    <property type="match status" value="1"/>
</dbReference>
<dbReference type="Gene3D" id="3.10.100.10">
    <property type="entry name" value="Mannose-Binding Protein A, subunit A"/>
    <property type="match status" value="2"/>
</dbReference>
<dbReference type="InterPro" id="IPR016186">
    <property type="entry name" value="C-type_lectin-like/link_sf"/>
</dbReference>
<evidence type="ECO:0000259" key="2">
    <source>
        <dbReference type="PROSITE" id="PS50041"/>
    </source>
</evidence>
<dbReference type="AlphaFoldDB" id="T1IUA8"/>
<dbReference type="Proteomes" id="UP000014500">
    <property type="component" value="Unassembled WGS sequence"/>
</dbReference>
<dbReference type="InterPro" id="IPR050111">
    <property type="entry name" value="C-type_lectin/snaclec_domain"/>
</dbReference>
<dbReference type="STRING" id="126957.T1IUA8"/>
<dbReference type="SUPFAM" id="SSF56436">
    <property type="entry name" value="C-type lectin-like"/>
    <property type="match status" value="2"/>
</dbReference>
<name>T1IUA8_STRMM</name>
<feature type="domain" description="C-type lectin" evidence="2">
    <location>
        <begin position="48"/>
        <end position="165"/>
    </location>
</feature>
<dbReference type="EnsemblMetazoa" id="SMAR004729-RA">
    <property type="protein sequence ID" value="SMAR004729-PA"/>
    <property type="gene ID" value="SMAR004729"/>
</dbReference>
<reference evidence="4" key="1">
    <citation type="submission" date="2011-05" db="EMBL/GenBank/DDBJ databases">
        <authorList>
            <person name="Richards S.R."/>
            <person name="Qu J."/>
            <person name="Jiang H."/>
            <person name="Jhangiani S.N."/>
            <person name="Agravi P."/>
            <person name="Goodspeed R."/>
            <person name="Gross S."/>
            <person name="Mandapat C."/>
            <person name="Jackson L."/>
            <person name="Mathew T."/>
            <person name="Pu L."/>
            <person name="Thornton R."/>
            <person name="Saada N."/>
            <person name="Wilczek-Boney K.B."/>
            <person name="Lee S."/>
            <person name="Kovar C."/>
            <person name="Wu Y."/>
            <person name="Scherer S.E."/>
            <person name="Worley K.C."/>
            <person name="Muzny D.M."/>
            <person name="Gibbs R."/>
        </authorList>
    </citation>
    <scope>NUCLEOTIDE SEQUENCE</scope>
    <source>
        <strain evidence="4">Brora</strain>
    </source>
</reference>
<protein>
    <recommendedName>
        <fullName evidence="2">C-type lectin domain-containing protein</fullName>
    </recommendedName>
</protein>
<dbReference type="PANTHER" id="PTHR22803">
    <property type="entry name" value="MANNOSE, PHOSPHOLIPASE, LECTIN RECEPTOR RELATED"/>
    <property type="match status" value="1"/>
</dbReference>
<dbReference type="InterPro" id="IPR016187">
    <property type="entry name" value="CTDL_fold"/>
</dbReference>
<dbReference type="InterPro" id="IPR001304">
    <property type="entry name" value="C-type_lectin-like"/>
</dbReference>
<evidence type="ECO:0000313" key="3">
    <source>
        <dbReference type="EnsemblMetazoa" id="SMAR004729-PA"/>
    </source>
</evidence>
<dbReference type="PROSITE" id="PS00615">
    <property type="entry name" value="C_TYPE_LECTIN_1"/>
    <property type="match status" value="1"/>
</dbReference>
<dbReference type="PROSITE" id="PS50041">
    <property type="entry name" value="C_TYPE_LECTIN_2"/>
    <property type="match status" value="1"/>
</dbReference>
<dbReference type="Pfam" id="PF00059">
    <property type="entry name" value="Lectin_C"/>
    <property type="match status" value="1"/>
</dbReference>
<dbReference type="CDD" id="cd00037">
    <property type="entry name" value="CLECT"/>
    <property type="match status" value="2"/>
</dbReference>